<protein>
    <submittedName>
        <fullName evidence="3">DJ-1 family protein</fullName>
    </submittedName>
</protein>
<dbReference type="NCBIfam" id="TIGR01383">
    <property type="entry name" value="not_thiJ"/>
    <property type="match status" value="1"/>
</dbReference>
<dbReference type="FunFam" id="3.40.50.880:FF:000015">
    <property type="entry name" value="Protein DJ-1 homolog C"/>
    <property type="match status" value="1"/>
</dbReference>
<proteinExistence type="predicted"/>
<dbReference type="InterPro" id="IPR050325">
    <property type="entry name" value="Prot/Nucl_acid_deglycase"/>
</dbReference>
<name>A0A6B2M1Z8_9BACT</name>
<comment type="caution">
    <text evidence="3">The sequence shown here is derived from an EMBL/GenBank/DDBJ whole genome shotgun (WGS) entry which is preliminary data.</text>
</comment>
<dbReference type="AlphaFoldDB" id="A0A6B2M1Z8"/>
<dbReference type="SUPFAM" id="SSF52317">
    <property type="entry name" value="Class I glutamine amidotransferase-like"/>
    <property type="match status" value="1"/>
</dbReference>
<keyword evidence="4" id="KW-1185">Reference proteome</keyword>
<dbReference type="InterPro" id="IPR029062">
    <property type="entry name" value="Class_I_gatase-like"/>
</dbReference>
<feature type="domain" description="DJ-1/PfpI" evidence="2">
    <location>
        <begin position="4"/>
        <end position="162"/>
    </location>
</feature>
<reference evidence="3 4" key="1">
    <citation type="submission" date="2020-02" db="EMBL/GenBank/DDBJ databases">
        <title>Albibacoteraceae fam. nov., the first described family within the subdivision 4 Verrucomicrobia.</title>
        <authorList>
            <person name="Xi F."/>
        </authorList>
    </citation>
    <scope>NUCLEOTIDE SEQUENCE [LARGE SCALE GENOMIC DNA]</scope>
    <source>
        <strain evidence="3 4">CK1056</strain>
    </source>
</reference>
<dbReference type="PANTHER" id="PTHR48094:SF12">
    <property type="entry name" value="PARKINSON DISEASE PROTEIN 7 HOMOLOG"/>
    <property type="match status" value="1"/>
</dbReference>
<dbReference type="PANTHER" id="PTHR48094">
    <property type="entry name" value="PROTEIN/NUCLEIC ACID DEGLYCASE DJ-1-RELATED"/>
    <property type="match status" value="1"/>
</dbReference>
<dbReference type="Gene3D" id="3.40.50.880">
    <property type="match status" value="1"/>
</dbReference>
<dbReference type="Pfam" id="PF01965">
    <property type="entry name" value="DJ-1_PfpI"/>
    <property type="match status" value="1"/>
</dbReference>
<dbReference type="InterPro" id="IPR006287">
    <property type="entry name" value="DJ-1"/>
</dbReference>
<gene>
    <name evidence="3" type="ORF">G0Q06_06580</name>
</gene>
<dbReference type="EMBL" id="JAAGNX010000002">
    <property type="protein sequence ID" value="NDV62107.1"/>
    <property type="molecule type" value="Genomic_DNA"/>
</dbReference>
<keyword evidence="1" id="KW-0677">Repeat</keyword>
<sequence length="181" mass="18707">MSNALVIIMEGVEELEAIAPVDLLRRAGATVTVASASSSLEIIGRNGIRVTADMPFAEAEGKAFDLVVVPGGPGHADLLEHKGLLDLLVRQNTAGRLIGSICAGPVVLNQAGVLEGKKFTSFPGTADLLPDRDAQSAVVVDGNIITSQGAGTALVFALALIKALFGQNKRDEIADSICFSD</sequence>
<dbReference type="GO" id="GO:0005737">
    <property type="term" value="C:cytoplasm"/>
    <property type="evidence" value="ECO:0007669"/>
    <property type="project" value="UniProtKB-ARBA"/>
</dbReference>
<evidence type="ECO:0000259" key="2">
    <source>
        <dbReference type="Pfam" id="PF01965"/>
    </source>
</evidence>
<dbReference type="CDD" id="cd03135">
    <property type="entry name" value="GATase1_DJ-1"/>
    <property type="match status" value="1"/>
</dbReference>
<evidence type="ECO:0000313" key="3">
    <source>
        <dbReference type="EMBL" id="NDV62107.1"/>
    </source>
</evidence>
<dbReference type="Proteomes" id="UP000478417">
    <property type="component" value="Unassembled WGS sequence"/>
</dbReference>
<evidence type="ECO:0000256" key="1">
    <source>
        <dbReference type="ARBA" id="ARBA00022737"/>
    </source>
</evidence>
<dbReference type="RefSeq" id="WP_163963722.1">
    <property type="nucleotide sequence ID" value="NZ_JAAGNX010000002.1"/>
</dbReference>
<evidence type="ECO:0000313" key="4">
    <source>
        <dbReference type="Proteomes" id="UP000478417"/>
    </source>
</evidence>
<accession>A0A6B2M1Z8</accession>
<dbReference type="InterPro" id="IPR002818">
    <property type="entry name" value="DJ-1/PfpI"/>
</dbReference>
<organism evidence="3 4">
    <name type="scientific">Oceanipulchritudo coccoides</name>
    <dbReference type="NCBI Taxonomy" id="2706888"/>
    <lineage>
        <taxon>Bacteria</taxon>
        <taxon>Pseudomonadati</taxon>
        <taxon>Verrucomicrobiota</taxon>
        <taxon>Opitutia</taxon>
        <taxon>Puniceicoccales</taxon>
        <taxon>Oceanipulchritudinaceae</taxon>
        <taxon>Oceanipulchritudo</taxon>
    </lineage>
</organism>